<evidence type="ECO:0000259" key="6">
    <source>
        <dbReference type="PROSITE" id="PS50026"/>
    </source>
</evidence>
<dbReference type="InterPro" id="IPR051022">
    <property type="entry name" value="Notch_Cell-Fate_Det"/>
</dbReference>
<dbReference type="PANTHER" id="PTHR24049">
    <property type="entry name" value="CRUMBS FAMILY MEMBER"/>
    <property type="match status" value="1"/>
</dbReference>
<name>A0A915Q2S2_9BILA</name>
<keyword evidence="3 4" id="KW-1015">Disulfide bond</keyword>
<dbReference type="WBParaSite" id="sdigi.contig5.g615.t1">
    <property type="protein sequence ID" value="sdigi.contig5.g615.t1"/>
    <property type="gene ID" value="sdigi.contig5.g615"/>
</dbReference>
<keyword evidence="1 4" id="KW-0245">EGF-like domain</keyword>
<keyword evidence="2" id="KW-0677">Repeat</keyword>
<evidence type="ECO:0000256" key="3">
    <source>
        <dbReference type="ARBA" id="ARBA00023157"/>
    </source>
</evidence>
<dbReference type="Pfam" id="PF23106">
    <property type="entry name" value="EGF_Teneurin"/>
    <property type="match status" value="1"/>
</dbReference>
<comment type="caution">
    <text evidence="4">Lacks conserved residue(s) required for the propagation of feature annotation.</text>
</comment>
<dbReference type="Proteomes" id="UP000887581">
    <property type="component" value="Unplaced"/>
</dbReference>
<dbReference type="PROSITE" id="PS00022">
    <property type="entry name" value="EGF_1"/>
    <property type="match status" value="4"/>
</dbReference>
<feature type="disulfide bond" evidence="4">
    <location>
        <begin position="306"/>
        <end position="315"/>
    </location>
</feature>
<reference evidence="8" key="1">
    <citation type="submission" date="2022-11" db="UniProtKB">
        <authorList>
            <consortium name="WormBaseParasite"/>
        </authorList>
    </citation>
    <scope>IDENTIFICATION</scope>
</reference>
<feature type="domain" description="EGF-like" evidence="6">
    <location>
        <begin position="467"/>
        <end position="508"/>
    </location>
</feature>
<dbReference type="PROSITE" id="PS01186">
    <property type="entry name" value="EGF_2"/>
    <property type="match status" value="3"/>
</dbReference>
<feature type="domain" description="EGF-like" evidence="6">
    <location>
        <begin position="278"/>
        <end position="316"/>
    </location>
</feature>
<dbReference type="SUPFAM" id="SSF57196">
    <property type="entry name" value="EGF/Laminin"/>
    <property type="match status" value="2"/>
</dbReference>
<dbReference type="AlphaFoldDB" id="A0A915Q2S2"/>
<organism evidence="7 8">
    <name type="scientific">Setaria digitata</name>
    <dbReference type="NCBI Taxonomy" id="48799"/>
    <lineage>
        <taxon>Eukaryota</taxon>
        <taxon>Metazoa</taxon>
        <taxon>Ecdysozoa</taxon>
        <taxon>Nematoda</taxon>
        <taxon>Chromadorea</taxon>
        <taxon>Rhabditida</taxon>
        <taxon>Spirurina</taxon>
        <taxon>Spiruromorpha</taxon>
        <taxon>Filarioidea</taxon>
        <taxon>Setariidae</taxon>
        <taxon>Setaria</taxon>
    </lineage>
</organism>
<accession>A0A915Q2S2</accession>
<proteinExistence type="predicted"/>
<dbReference type="Gene3D" id="2.10.25.10">
    <property type="entry name" value="Laminin"/>
    <property type="match status" value="5"/>
</dbReference>
<keyword evidence="5" id="KW-0472">Membrane</keyword>
<evidence type="ECO:0000256" key="4">
    <source>
        <dbReference type="PROSITE-ProRule" id="PRU00076"/>
    </source>
</evidence>
<dbReference type="PROSITE" id="PS50026">
    <property type="entry name" value="EGF_3"/>
    <property type="match status" value="3"/>
</dbReference>
<evidence type="ECO:0000256" key="5">
    <source>
        <dbReference type="SAM" id="Phobius"/>
    </source>
</evidence>
<feature type="transmembrane region" description="Helical" evidence="5">
    <location>
        <begin position="524"/>
        <end position="545"/>
    </location>
</feature>
<evidence type="ECO:0000313" key="8">
    <source>
        <dbReference type="WBParaSite" id="sdigi.contig5.g615.t1"/>
    </source>
</evidence>
<dbReference type="GO" id="GO:0016020">
    <property type="term" value="C:membrane"/>
    <property type="evidence" value="ECO:0007669"/>
    <property type="project" value="UniProtKB-SubCell"/>
</dbReference>
<sequence>MRRFHTLPKIPSIPSAKHRRQQRIKQVAKKIYAKMMRRVTGNNDDSYSLLLFIFMDRCWCRQGFTGSLCEYPEELRECEEDYCLHKGVGKLVNTTSGVEECNCQCQEHHSGKRCEIVLPCKEYTCLNGGICVNEPVVENSTNGELTYKARCDCPRRNVYGVAATFEGEHCEKLTVVDDERVYDECFPCRKNAKDYVADCLDEYTQNSTLQYMKEILETCGKPCESAARFCLNGGLCDVEGRLDEDNVTSYIIPVCQCVGLDEGILCENHVISPCDKSTYDPRTPEEKCGEHGTCVGKTMHDYVCDCYPGWTGEKCDIEEPCYNNACSPGSLCVSVPIEQREKYSLGYTCLCEMNQDLDFAGSNNTVQCIKADFRICTSHICKNDGLCYPCEVSDPNSLQLCSDEEKSRGFKCLCPYGLLPPLCEKEADACYQNKCQNGAECAVDPENEFNYICHCRLGFAGSFCEQELSPCIIQGLKTCIMGTCVQDNSFVRGFRCECVHGYEGVNCDLSKRTDILSFIRNNYWWTYPLIMCLLVSPTVIGLIILMEDRAEREYEHKLAEKQYLKEVKGKMNDEIHLSCKTKETQTMHSIMQNRNNNSTKAERISFESKSVAVGVHVIMDGAIVNGSDLSVALRDTRRFIFKRS</sequence>
<feature type="disulfide bond" evidence="4">
    <location>
        <begin position="455"/>
        <end position="464"/>
    </location>
</feature>
<feature type="disulfide bond" evidence="4">
    <location>
        <begin position="498"/>
        <end position="507"/>
    </location>
</feature>
<keyword evidence="5" id="KW-0812">Transmembrane</keyword>
<keyword evidence="5" id="KW-1133">Transmembrane helix</keyword>
<keyword evidence="7" id="KW-1185">Reference proteome</keyword>
<evidence type="ECO:0000313" key="7">
    <source>
        <dbReference type="Proteomes" id="UP000887581"/>
    </source>
</evidence>
<evidence type="ECO:0000256" key="1">
    <source>
        <dbReference type="ARBA" id="ARBA00022536"/>
    </source>
</evidence>
<evidence type="ECO:0000256" key="2">
    <source>
        <dbReference type="ARBA" id="ARBA00022737"/>
    </source>
</evidence>
<feature type="disulfide bond" evidence="4">
    <location>
        <begin position="479"/>
        <end position="496"/>
    </location>
</feature>
<protein>
    <submittedName>
        <fullName evidence="8">EGF-like domain-containing protein</fullName>
    </submittedName>
</protein>
<feature type="domain" description="EGF-like" evidence="6">
    <location>
        <begin position="426"/>
        <end position="465"/>
    </location>
</feature>
<dbReference type="InterPro" id="IPR000742">
    <property type="entry name" value="EGF"/>
</dbReference>
<dbReference type="SMART" id="SM00181">
    <property type="entry name" value="EGF"/>
    <property type="match status" value="8"/>
</dbReference>